<proteinExistence type="predicted"/>
<dbReference type="Proteomes" id="UP000326207">
    <property type="component" value="Unassembled WGS sequence"/>
</dbReference>
<dbReference type="EMBL" id="QMDY01000003">
    <property type="protein sequence ID" value="KAB7518810.1"/>
    <property type="molecule type" value="Genomic_DNA"/>
</dbReference>
<name>A0A5N5UKL1_9EURY</name>
<evidence type="ECO:0000313" key="1">
    <source>
        <dbReference type="EMBL" id="KAB7518810.1"/>
    </source>
</evidence>
<evidence type="ECO:0000313" key="2">
    <source>
        <dbReference type="Proteomes" id="UP000326207"/>
    </source>
</evidence>
<organism evidence="1 2">
    <name type="scientific">Halosegnis rubeus</name>
    <dbReference type="NCBI Taxonomy" id="2212850"/>
    <lineage>
        <taxon>Archaea</taxon>
        <taxon>Methanobacteriati</taxon>
        <taxon>Methanobacteriota</taxon>
        <taxon>Stenosarchaea group</taxon>
        <taxon>Halobacteria</taxon>
        <taxon>Halobacteriales</taxon>
        <taxon>Natronomonadaceae</taxon>
        <taxon>Halosegnis</taxon>
    </lineage>
</organism>
<reference evidence="1 2" key="1">
    <citation type="submission" date="2019-10" db="EMBL/GenBank/DDBJ databases">
        <title>Unraveling microbial dark matter from salterns through culturing: the case of the genus Halosegnis.</title>
        <authorList>
            <person name="Duran-Viseras A."/>
            <person name="Andrei A.-S."/>
            <person name="Vera-Gargallo B."/>
            <person name="Ghai R."/>
            <person name="Sanchez-Porro C."/>
            <person name="Ventosa A."/>
        </authorList>
    </citation>
    <scope>NUCLEOTIDE SEQUENCE [LARGE SCALE GENOMIC DNA]</scope>
    <source>
        <strain evidence="1 2">F19-13</strain>
    </source>
</reference>
<protein>
    <submittedName>
        <fullName evidence="1">Uncharacterized protein</fullName>
    </submittedName>
</protein>
<comment type="caution">
    <text evidence="1">The sequence shown here is derived from an EMBL/GenBank/DDBJ whole genome shotgun (WGS) entry which is preliminary data.</text>
</comment>
<sequence>MDKKTAKLSSVTHEYVRNQQAPNETIDETLQRLLGIGSNPDDLTQTVAAYLSDETRADIEEVINHIEELGPFKKQYTSESGPGGDDVIRFMDPSSGIALGQVKMGENGYTIEYRNADGDMDAVDNGVVPESLGKNTDIEELKETTTEAIESARRRWGK</sequence>
<dbReference type="AlphaFoldDB" id="A0A5N5UKL1"/>
<accession>A0A5N5UKL1</accession>
<dbReference type="RefSeq" id="WP_152156190.1">
    <property type="nucleotide sequence ID" value="NZ_QMDY01000003.1"/>
</dbReference>
<gene>
    <name evidence="1" type="ORF">DP108_06485</name>
</gene>